<dbReference type="AlphaFoldDB" id="A0A852LXM0"/>
<accession>A0A852LXM0</accession>
<gene>
    <name evidence="3" type="primary">Spert</name>
    <name evidence="3" type="ORF">CENBEN_R10814</name>
</gene>
<dbReference type="EMBL" id="WBNK01000367">
    <property type="protein sequence ID" value="NXX92657.1"/>
    <property type="molecule type" value="Genomic_DNA"/>
</dbReference>
<organism evidence="3 4">
    <name type="scientific">Centropus bengalensis</name>
    <name type="common">lesser coucal</name>
    <dbReference type="NCBI Taxonomy" id="1463675"/>
    <lineage>
        <taxon>Eukaryota</taxon>
        <taxon>Metazoa</taxon>
        <taxon>Chordata</taxon>
        <taxon>Craniata</taxon>
        <taxon>Vertebrata</taxon>
        <taxon>Euteleostomi</taxon>
        <taxon>Archelosauria</taxon>
        <taxon>Archosauria</taxon>
        <taxon>Dinosauria</taxon>
        <taxon>Saurischia</taxon>
        <taxon>Theropoda</taxon>
        <taxon>Coelurosauria</taxon>
        <taxon>Aves</taxon>
        <taxon>Neognathae</taxon>
        <taxon>Neoaves</taxon>
        <taxon>Otidimorphae</taxon>
        <taxon>Cuculiformes</taxon>
        <taxon>Centropidae</taxon>
        <taxon>Centropus</taxon>
    </lineage>
</organism>
<feature type="region of interest" description="Disordered" evidence="2">
    <location>
        <begin position="184"/>
        <end position="210"/>
    </location>
</feature>
<keyword evidence="1" id="KW-0175">Coiled coil</keyword>
<evidence type="ECO:0000313" key="4">
    <source>
        <dbReference type="Proteomes" id="UP000632886"/>
    </source>
</evidence>
<evidence type="ECO:0000256" key="2">
    <source>
        <dbReference type="SAM" id="MobiDB-lite"/>
    </source>
</evidence>
<evidence type="ECO:0000313" key="3">
    <source>
        <dbReference type="EMBL" id="NXX92657.1"/>
    </source>
</evidence>
<comment type="caution">
    <text evidence="3">The sequence shown here is derived from an EMBL/GenBank/DDBJ whole genome shotgun (WGS) entry which is preliminary data.</text>
</comment>
<feature type="coiled-coil region" evidence="1">
    <location>
        <begin position="269"/>
        <end position="303"/>
    </location>
</feature>
<dbReference type="PANTHER" id="PTHR21533:SF17">
    <property type="entry name" value="PROTEIN CHIBBY HOMOLOG 3"/>
    <property type="match status" value="1"/>
</dbReference>
<feature type="non-terminal residue" evidence="3">
    <location>
        <position position="316"/>
    </location>
</feature>
<evidence type="ECO:0000256" key="1">
    <source>
        <dbReference type="SAM" id="Coils"/>
    </source>
</evidence>
<reference evidence="3 4" key="1">
    <citation type="submission" date="2020-02" db="EMBL/GenBank/DDBJ databases">
        <title>Bird 10,000 Genomes (B10K) Project - Family phase.</title>
        <authorList>
            <person name="Zhang G."/>
        </authorList>
    </citation>
    <scope>NUCLEOTIDE SEQUENCE [LARGE SCALE GENOMIC DNA]</scope>
    <source>
        <strain evidence="3">B10K-DU-017-21</strain>
    </source>
</reference>
<name>A0A852LXM0_9AVES</name>
<feature type="non-terminal residue" evidence="3">
    <location>
        <position position="1"/>
    </location>
</feature>
<proteinExistence type="predicted"/>
<sequence length="316" mass="36211">AMATFDPTNQSMQHTEPETEFIIPRMKVSDDMFVSIDGKWVNEIYCQPPFVSHRKLFSKKAQNEWSIWEENRALWEENHVLWIENRMLWEEIKSLQRFQSQNKAGPVVYTEAIQQSLQKEKKAFPFFQEMTIGFQASSGNKALQAVQENSRVLADIQKEHETASVSWEGQKDVIIHEECEDASSDVRKDTSTITDVEGGIPGPMPQQKHGVKKKSTVKSQNVIQCAPGTQDDNEILQALQDLYKLLHIFLKENPLLGEKQDGPMLYDVNKSFQEEYNKLRMQLNAIKNTVSGITAQMEMLENELITITSPVFEEAG</sequence>
<keyword evidence="4" id="KW-1185">Reference proteome</keyword>
<dbReference type="Proteomes" id="UP000632886">
    <property type="component" value="Unassembled WGS sequence"/>
</dbReference>
<dbReference type="PANTHER" id="PTHR21533">
    <property type="entry name" value="LEUCINE-RICH PROTEIN"/>
    <property type="match status" value="1"/>
</dbReference>
<protein>
    <submittedName>
        <fullName evidence="3">SPERT protein</fullName>
    </submittedName>
</protein>